<evidence type="ECO:0000256" key="6">
    <source>
        <dbReference type="ARBA" id="ARBA00055193"/>
    </source>
</evidence>
<evidence type="ECO:0000256" key="1">
    <source>
        <dbReference type="ARBA" id="ARBA00004496"/>
    </source>
</evidence>
<dbReference type="GO" id="GO:0010608">
    <property type="term" value="P:post-transcriptional regulation of gene expression"/>
    <property type="evidence" value="ECO:0000318"/>
    <property type="project" value="GO_Central"/>
</dbReference>
<proteinExistence type="predicted"/>
<dbReference type="PANTHER" id="PTHR12537">
    <property type="entry name" value="RNA BINDING PROTEIN PUMILIO-RELATED"/>
    <property type="match status" value="1"/>
</dbReference>
<feature type="repeat" description="Pumilio" evidence="7">
    <location>
        <begin position="625"/>
        <end position="660"/>
    </location>
</feature>
<dbReference type="AlphaFoldDB" id="A0A0K9PB34"/>
<dbReference type="InterPro" id="IPR001313">
    <property type="entry name" value="Pumilio_RNA-bd_rpt"/>
</dbReference>
<feature type="repeat" description="Pumilio" evidence="7">
    <location>
        <begin position="697"/>
        <end position="738"/>
    </location>
</feature>
<dbReference type="SMART" id="SM00025">
    <property type="entry name" value="Pumilio"/>
    <property type="match status" value="8"/>
</dbReference>
<dbReference type="GO" id="GO:0006417">
    <property type="term" value="P:regulation of translation"/>
    <property type="evidence" value="ECO:0007669"/>
    <property type="project" value="UniProtKB-KW"/>
</dbReference>
<dbReference type="PANTHER" id="PTHR12537:SF12">
    <property type="entry name" value="MATERNAL PROTEIN PUMILIO"/>
    <property type="match status" value="1"/>
</dbReference>
<feature type="repeat" description="Pumilio" evidence="7">
    <location>
        <begin position="444"/>
        <end position="479"/>
    </location>
</feature>
<keyword evidence="11" id="KW-1185">Reference proteome</keyword>
<dbReference type="InterPro" id="IPR011989">
    <property type="entry name" value="ARM-like"/>
</dbReference>
<dbReference type="SUPFAM" id="SSF48371">
    <property type="entry name" value="ARM repeat"/>
    <property type="match status" value="1"/>
</dbReference>
<dbReference type="Pfam" id="PF07990">
    <property type="entry name" value="NABP"/>
    <property type="match status" value="1"/>
</dbReference>
<dbReference type="EMBL" id="LFYR01000981">
    <property type="protein sequence ID" value="KMZ66156.1"/>
    <property type="molecule type" value="Genomic_DNA"/>
</dbReference>
<dbReference type="InterPro" id="IPR016024">
    <property type="entry name" value="ARM-type_fold"/>
</dbReference>
<feature type="repeat" description="Pumilio" evidence="7">
    <location>
        <begin position="480"/>
        <end position="515"/>
    </location>
</feature>
<accession>A0A0K9PB34</accession>
<evidence type="ECO:0000313" key="10">
    <source>
        <dbReference type="EMBL" id="KMZ66156.1"/>
    </source>
</evidence>
<feature type="repeat" description="Pumilio" evidence="7">
    <location>
        <begin position="552"/>
        <end position="587"/>
    </location>
</feature>
<evidence type="ECO:0000313" key="11">
    <source>
        <dbReference type="Proteomes" id="UP000036987"/>
    </source>
</evidence>
<protein>
    <recommendedName>
        <fullName evidence="9">PUM-HD domain-containing protein</fullName>
    </recommendedName>
</protein>
<feature type="domain" description="PUM-HD" evidence="9">
    <location>
        <begin position="423"/>
        <end position="764"/>
    </location>
</feature>
<name>A0A0K9PB34_ZOSMR</name>
<evidence type="ECO:0000256" key="8">
    <source>
        <dbReference type="SAM" id="MobiDB-lite"/>
    </source>
</evidence>
<comment type="caution">
    <text evidence="10">The sequence shown here is derived from an EMBL/GenBank/DDBJ whole genome shotgun (WGS) entry which is preliminary data.</text>
</comment>
<evidence type="ECO:0000256" key="4">
    <source>
        <dbReference type="ARBA" id="ARBA00022845"/>
    </source>
</evidence>
<keyword evidence="2" id="KW-0963">Cytoplasm</keyword>
<reference evidence="11" key="1">
    <citation type="journal article" date="2016" name="Nature">
        <title>The genome of the seagrass Zostera marina reveals angiosperm adaptation to the sea.</title>
        <authorList>
            <person name="Olsen J.L."/>
            <person name="Rouze P."/>
            <person name="Verhelst B."/>
            <person name="Lin Y.-C."/>
            <person name="Bayer T."/>
            <person name="Collen J."/>
            <person name="Dattolo E."/>
            <person name="De Paoli E."/>
            <person name="Dittami S."/>
            <person name="Maumus F."/>
            <person name="Michel G."/>
            <person name="Kersting A."/>
            <person name="Lauritano C."/>
            <person name="Lohaus R."/>
            <person name="Toepel M."/>
            <person name="Tonon T."/>
            <person name="Vanneste K."/>
            <person name="Amirebrahimi M."/>
            <person name="Brakel J."/>
            <person name="Bostroem C."/>
            <person name="Chovatia M."/>
            <person name="Grimwood J."/>
            <person name="Jenkins J.W."/>
            <person name="Jueterbock A."/>
            <person name="Mraz A."/>
            <person name="Stam W.T."/>
            <person name="Tice H."/>
            <person name="Bornberg-Bauer E."/>
            <person name="Green P.J."/>
            <person name="Pearson G.A."/>
            <person name="Procaccini G."/>
            <person name="Duarte C.M."/>
            <person name="Schmutz J."/>
            <person name="Reusch T.B.H."/>
            <person name="Van de Peer Y."/>
        </authorList>
    </citation>
    <scope>NUCLEOTIDE SEQUENCE [LARGE SCALE GENOMIC DNA]</scope>
    <source>
        <strain evidence="11">cv. Finnish</strain>
    </source>
</reference>
<keyword evidence="4" id="KW-0810">Translation regulation</keyword>
<comment type="function">
    <text evidence="6">Sequence-specific RNA-binding protein that regulates translation and mRNA stability by binding the 3'-UTR of target mRNAs. Binds the APUM-binding elements (APBEs) in the 3'-UTR mRNA sequence of CLV1, PNH, WUS and FAS2.</text>
</comment>
<dbReference type="STRING" id="29655.A0A0K9PB34"/>
<dbReference type="InterPro" id="IPR033133">
    <property type="entry name" value="PUM-HD"/>
</dbReference>
<dbReference type="GO" id="GO:0003729">
    <property type="term" value="F:mRNA binding"/>
    <property type="evidence" value="ECO:0000318"/>
    <property type="project" value="GO_Central"/>
</dbReference>
<evidence type="ECO:0000256" key="2">
    <source>
        <dbReference type="ARBA" id="ARBA00022490"/>
    </source>
</evidence>
<comment type="subcellular location">
    <subcellularLocation>
        <location evidence="1">Cytoplasm</location>
    </subcellularLocation>
</comment>
<organism evidence="10 11">
    <name type="scientific">Zostera marina</name>
    <name type="common">Eelgrass</name>
    <dbReference type="NCBI Taxonomy" id="29655"/>
    <lineage>
        <taxon>Eukaryota</taxon>
        <taxon>Viridiplantae</taxon>
        <taxon>Streptophyta</taxon>
        <taxon>Embryophyta</taxon>
        <taxon>Tracheophyta</taxon>
        <taxon>Spermatophyta</taxon>
        <taxon>Magnoliopsida</taxon>
        <taxon>Liliopsida</taxon>
        <taxon>Zosteraceae</taxon>
        <taxon>Zostera</taxon>
    </lineage>
</organism>
<evidence type="ECO:0000256" key="5">
    <source>
        <dbReference type="ARBA" id="ARBA00022884"/>
    </source>
</evidence>
<keyword evidence="5" id="KW-0694">RNA-binding</keyword>
<dbReference type="Gene3D" id="1.25.10.10">
    <property type="entry name" value="Leucine-rich Repeat Variant"/>
    <property type="match status" value="1"/>
</dbReference>
<dbReference type="Pfam" id="PF00806">
    <property type="entry name" value="PUF"/>
    <property type="match status" value="8"/>
</dbReference>
<evidence type="ECO:0000256" key="7">
    <source>
        <dbReference type="PROSITE-ProRule" id="PRU00317"/>
    </source>
</evidence>
<evidence type="ECO:0000256" key="3">
    <source>
        <dbReference type="ARBA" id="ARBA00022737"/>
    </source>
</evidence>
<sequence length="776" mass="87402">MERAMKIWRKPDLGKYAVGERVKKIGSKAMPPLCDIDRDIIQVELKQPTILPPNLSLATHFNVPYGNVFTKEKAQSSEPIMNRKSVHAEQRSSHESIVSMQGFDYFDLHSLASGGLGSSAANHGNSAIALSDLDLKKPGSFGNIQVGQPEYWLNIPPSHQSNNNIQVATQNSPFETAMLRKSHVPFVGYKDSPKKNVPFVGYKDSPKKNVPLFNPNVLNLTEKEREYLLNRQSSNVNSANAQYVAPTSTDDFSRLYNNARQPDIAKDRLIAGTALGNNTNGKNLGRRGNQFEEGFQLPLMDQVYEQHLQRSNLTNSASTANYPDGLLYQTAYADPLLAQNQLQHVNAYSGESSRLENEYHGGVSSYNLGSLYPESSLSSSVLSSQRRNPLRSSANISHFPSLMKIPNVGPSSNPENFIRENNFASTFMEDLGNNMTRNSGNISELLGRIVYLSLDQNGSRFIQHKLKFASVEERNMMFPEIFDHARELMIDVFGNYVIQKFFDFGSKHQRTQLLNQLTGHVLHLSFHMYGCRVVQKALQIVELDQKIRLVSELEGSVLKCICDQNCNHVIQKCIECLPERNIEFIMSSVKRNIRTLAIHPYGCRVVQRVLEFCNDVNTHKKLMDAILDAASVLAVDQFGNYVVQYILQNGKPEERSALIAKFSGQFVNLSLKKFSSNVVEKCLTYGKPAECQVFINEILGSTEENENLQTLVKDPFGNYVVQKILEICDDKNRELILSRIKIHYEELKMFLYGKNIVARVSKLADCKGRGMSNFET</sequence>
<feature type="repeat" description="Pumilio" evidence="7">
    <location>
        <begin position="588"/>
        <end position="624"/>
    </location>
</feature>
<feature type="region of interest" description="Disordered" evidence="8">
    <location>
        <begin position="73"/>
        <end position="92"/>
    </location>
</feature>
<keyword evidence="3" id="KW-0677">Repeat</keyword>
<feature type="repeat" description="Pumilio" evidence="7">
    <location>
        <begin position="661"/>
        <end position="696"/>
    </location>
</feature>
<dbReference type="PROSITE" id="PS50302">
    <property type="entry name" value="PUM"/>
    <property type="match status" value="8"/>
</dbReference>
<dbReference type="PROSITE" id="PS50303">
    <property type="entry name" value="PUM_HD"/>
    <property type="match status" value="1"/>
</dbReference>
<dbReference type="OrthoDB" id="668540at2759"/>
<gene>
    <name evidence="10" type="ORF">ZOSMA_2G01670</name>
</gene>
<dbReference type="FunFam" id="1.25.10.10:FF:000004">
    <property type="entry name" value="Pumilio homolog 1 isoform 2"/>
    <property type="match status" value="1"/>
</dbReference>
<dbReference type="InterPro" id="IPR033712">
    <property type="entry name" value="Pumilio_RNA-bd"/>
</dbReference>
<dbReference type="GO" id="GO:0005737">
    <property type="term" value="C:cytoplasm"/>
    <property type="evidence" value="ECO:0000318"/>
    <property type="project" value="GO_Central"/>
</dbReference>
<evidence type="ECO:0000259" key="9">
    <source>
        <dbReference type="PROSITE" id="PS50303"/>
    </source>
</evidence>
<dbReference type="CDD" id="cd07920">
    <property type="entry name" value="Pumilio"/>
    <property type="match status" value="1"/>
</dbReference>
<feature type="repeat" description="Pumilio" evidence="7">
    <location>
        <begin position="516"/>
        <end position="551"/>
    </location>
</feature>
<dbReference type="InterPro" id="IPR012940">
    <property type="entry name" value="NABP"/>
</dbReference>
<dbReference type="Proteomes" id="UP000036987">
    <property type="component" value="Unassembled WGS sequence"/>
</dbReference>